<evidence type="ECO:0000313" key="15">
    <source>
        <dbReference type="Proteomes" id="UP001516588"/>
    </source>
</evidence>
<dbReference type="Pfam" id="PF01032">
    <property type="entry name" value="FecCD"/>
    <property type="match status" value="1"/>
</dbReference>
<keyword evidence="7 13" id="KW-1133">Transmembrane helix</keyword>
<keyword evidence="8" id="KW-0408">Iron</keyword>
<evidence type="ECO:0000256" key="5">
    <source>
        <dbReference type="ARBA" id="ARBA00022475"/>
    </source>
</evidence>
<sequence>MERRKKKAIGAFAVTGLLLIATILFSINTGSLSISGANIDIIMDLRIPRILISIVGGAGIAVSGVLLQAVMKNPLADPGILGISAGSSLSAILITGLVPSMYFLTPIFSFIGGVVACFLVYTLSWKDGLSAFRIILVGITINTVFVALIDCAESLMGGNNALASFTESRLSMKGWDDFYMLLTYSVVFVVLGVLLASRCDLLALEDRTVGSLGINVTALRIKVSAVAVFLAAICTSVLGTVSFLGLLAPYIGRMLVGSGHKTLIPYSMIAGALLMLLADTTGRTIAAPNEISAAVIMAVIGGPCFIVLLRRASGSYGR</sequence>
<organism evidence="14 15">
    <name type="scientific">Gallibacter intestinalis</name>
    <dbReference type="NCBI Taxonomy" id="2779356"/>
    <lineage>
        <taxon>Bacteria</taxon>
        <taxon>Bacillati</taxon>
        <taxon>Bacillota</taxon>
        <taxon>Clostridia</taxon>
        <taxon>Eubacteriales</taxon>
        <taxon>Eubacteriaceae</taxon>
        <taxon>Gallibacter</taxon>
    </lineage>
</organism>
<feature type="transmembrane region" description="Helical" evidence="13">
    <location>
        <begin position="291"/>
        <end position="309"/>
    </location>
</feature>
<dbReference type="SUPFAM" id="SSF81345">
    <property type="entry name" value="ABC transporter involved in vitamin B12 uptake, BtuC"/>
    <property type="match status" value="1"/>
</dbReference>
<evidence type="ECO:0000256" key="10">
    <source>
        <dbReference type="ARBA" id="ARBA00025320"/>
    </source>
</evidence>
<evidence type="ECO:0000256" key="8">
    <source>
        <dbReference type="ARBA" id="ARBA00023004"/>
    </source>
</evidence>
<keyword evidence="6 13" id="KW-0812">Transmembrane</keyword>
<dbReference type="CDD" id="cd06550">
    <property type="entry name" value="TM_ABC_iron-siderophores_like"/>
    <property type="match status" value="1"/>
</dbReference>
<evidence type="ECO:0000256" key="11">
    <source>
        <dbReference type="ARBA" id="ARBA00031149"/>
    </source>
</evidence>
<dbReference type="InterPro" id="IPR037294">
    <property type="entry name" value="ABC_BtuC-like"/>
</dbReference>
<feature type="transmembrane region" description="Helical" evidence="13">
    <location>
        <begin position="130"/>
        <end position="149"/>
    </location>
</feature>
<evidence type="ECO:0000313" key="14">
    <source>
        <dbReference type="EMBL" id="MBE5035220.1"/>
    </source>
</evidence>
<comment type="caution">
    <text evidence="14">The sequence shown here is derived from an EMBL/GenBank/DDBJ whole genome shotgun (WGS) entry which is preliminary data.</text>
</comment>
<feature type="transmembrane region" description="Helical" evidence="13">
    <location>
        <begin position="103"/>
        <end position="123"/>
    </location>
</feature>
<comment type="subcellular location">
    <subcellularLocation>
        <location evidence="1">Cell membrane</location>
        <topology evidence="1">Multi-pass membrane protein</topology>
    </subcellularLocation>
</comment>
<keyword evidence="15" id="KW-1185">Reference proteome</keyword>
<dbReference type="Gene3D" id="1.10.3470.10">
    <property type="entry name" value="ABC transporter involved in vitamin B12 uptake, BtuC"/>
    <property type="match status" value="1"/>
</dbReference>
<gene>
    <name evidence="14" type="ORF">INF20_02865</name>
</gene>
<evidence type="ECO:0000256" key="12">
    <source>
        <dbReference type="ARBA" id="ARBA00031465"/>
    </source>
</evidence>
<keyword evidence="4" id="KW-0813">Transport</keyword>
<dbReference type="PANTHER" id="PTHR30472">
    <property type="entry name" value="FERRIC ENTEROBACTIN TRANSPORT SYSTEM PERMEASE PROTEIN"/>
    <property type="match status" value="1"/>
</dbReference>
<comment type="similarity">
    <text evidence="2">Belongs to the binding-protein-dependent transport system permease family. FecCD subfamily.</text>
</comment>
<evidence type="ECO:0000256" key="1">
    <source>
        <dbReference type="ARBA" id="ARBA00004651"/>
    </source>
</evidence>
<name>A0ABR9QWH7_9FIRM</name>
<evidence type="ECO:0000256" key="4">
    <source>
        <dbReference type="ARBA" id="ARBA00022448"/>
    </source>
</evidence>
<feature type="transmembrane region" description="Helical" evidence="13">
    <location>
        <begin position="47"/>
        <end position="67"/>
    </location>
</feature>
<reference evidence="14 15" key="1">
    <citation type="submission" date="2020-10" db="EMBL/GenBank/DDBJ databases">
        <title>ChiBAC.</title>
        <authorList>
            <person name="Zenner C."/>
            <person name="Hitch T.C.A."/>
            <person name="Clavel T."/>
        </authorList>
    </citation>
    <scope>NUCLEOTIDE SEQUENCE [LARGE SCALE GENOMIC DNA]</scope>
    <source>
        <strain evidence="14 15">DSM 108706</strain>
    </source>
</reference>
<comment type="function">
    <text evidence="10">Part of the binding-protein-dependent transport system for heme-iron. Responsible for the translocation of the substrate across the membrane.</text>
</comment>
<dbReference type="Proteomes" id="UP001516588">
    <property type="component" value="Unassembled WGS sequence"/>
</dbReference>
<feature type="transmembrane region" description="Helical" evidence="13">
    <location>
        <begin position="79"/>
        <end position="97"/>
    </location>
</feature>
<evidence type="ECO:0000256" key="3">
    <source>
        <dbReference type="ARBA" id="ARBA00018524"/>
    </source>
</evidence>
<evidence type="ECO:0000256" key="7">
    <source>
        <dbReference type="ARBA" id="ARBA00022989"/>
    </source>
</evidence>
<feature type="transmembrane region" description="Helical" evidence="13">
    <location>
        <begin position="178"/>
        <end position="197"/>
    </location>
</feature>
<feature type="transmembrane region" description="Helical" evidence="13">
    <location>
        <begin position="9"/>
        <end position="27"/>
    </location>
</feature>
<dbReference type="PANTHER" id="PTHR30472:SF21">
    <property type="entry name" value="HEME-IRON TRANSPORT SYSTEM PERMEASE PROTEIN ISDF-RELATED"/>
    <property type="match status" value="1"/>
</dbReference>
<evidence type="ECO:0000256" key="9">
    <source>
        <dbReference type="ARBA" id="ARBA00023136"/>
    </source>
</evidence>
<evidence type="ECO:0000256" key="6">
    <source>
        <dbReference type="ARBA" id="ARBA00022692"/>
    </source>
</evidence>
<protein>
    <recommendedName>
        <fullName evidence="3">Probable heme-iron transport system permease protein IsdF</fullName>
    </recommendedName>
    <alternativeName>
        <fullName evidence="12">Iron-regulated surface determinant protein F</fullName>
    </alternativeName>
    <alternativeName>
        <fullName evidence="11">Staphylococcal iron-regulated protein G</fullName>
    </alternativeName>
</protein>
<keyword evidence="9 13" id="KW-0472">Membrane</keyword>
<evidence type="ECO:0000256" key="13">
    <source>
        <dbReference type="SAM" id="Phobius"/>
    </source>
</evidence>
<evidence type="ECO:0000256" key="2">
    <source>
        <dbReference type="ARBA" id="ARBA00007935"/>
    </source>
</evidence>
<keyword evidence="5" id="KW-1003">Cell membrane</keyword>
<dbReference type="EMBL" id="JADCKA010000003">
    <property type="protein sequence ID" value="MBE5035220.1"/>
    <property type="molecule type" value="Genomic_DNA"/>
</dbReference>
<proteinExistence type="inferred from homology"/>
<dbReference type="RefSeq" id="WP_226384889.1">
    <property type="nucleotide sequence ID" value="NZ_JADCKA010000003.1"/>
</dbReference>
<accession>A0ABR9QWH7</accession>
<feature type="transmembrane region" description="Helical" evidence="13">
    <location>
        <begin position="263"/>
        <end position="279"/>
    </location>
</feature>
<dbReference type="InterPro" id="IPR000522">
    <property type="entry name" value="ABC_transptr_permease_BtuC"/>
</dbReference>
<feature type="transmembrane region" description="Helical" evidence="13">
    <location>
        <begin position="226"/>
        <end position="251"/>
    </location>
</feature>